<keyword evidence="9" id="KW-0010">Activator</keyword>
<evidence type="ECO:0000256" key="10">
    <source>
        <dbReference type="ARBA" id="ARBA00023163"/>
    </source>
</evidence>
<evidence type="ECO:0000256" key="9">
    <source>
        <dbReference type="ARBA" id="ARBA00023159"/>
    </source>
</evidence>
<accession>A0A3B1BIM0</accession>
<evidence type="ECO:0000256" key="11">
    <source>
        <dbReference type="ARBA" id="ARBA00023167"/>
    </source>
</evidence>
<gene>
    <name evidence="13" type="ORF">MNBD_GAMMA24-73</name>
</gene>
<evidence type="ECO:0000259" key="12">
    <source>
        <dbReference type="PROSITE" id="PS50931"/>
    </source>
</evidence>
<proteinExistence type="inferred from homology"/>
<dbReference type="CDD" id="cd08441">
    <property type="entry name" value="PBP2_MetR"/>
    <property type="match status" value="1"/>
</dbReference>
<dbReference type="GO" id="GO:0003700">
    <property type="term" value="F:DNA-binding transcription factor activity"/>
    <property type="evidence" value="ECO:0007669"/>
    <property type="project" value="InterPro"/>
</dbReference>
<evidence type="ECO:0000256" key="1">
    <source>
        <dbReference type="ARBA" id="ARBA00004496"/>
    </source>
</evidence>
<evidence type="ECO:0000256" key="5">
    <source>
        <dbReference type="ARBA" id="ARBA00022491"/>
    </source>
</evidence>
<sequence length="304" mass="33875">MFLELRHLRSLKIIARSATLAQAAEQLHLTPSALSHQIRVIEDYFEAPLFLRQHKPLRLTRAGERLVALAEQVLPAVERTEKELHSLAQGESGRLHITIECHACFEWLLPTLERYRRDWPAVEVDIRLGMSFAPLPALTRGEIDLVISSDAVTTAGVRFEEMFAYEARLAVAQDHPLAGKAFVEAEDLVDETLITYPVERTRLDVFRRFLQPAGIEPAAVRQAELTSMILQLVAVRQGVAVLPDWALREVAASGRLATCALGSEGMHGMLYAAVREQDAKLPYVTAFINLACRLNTPAVSSQHT</sequence>
<organism evidence="13">
    <name type="scientific">hydrothermal vent metagenome</name>
    <dbReference type="NCBI Taxonomy" id="652676"/>
    <lineage>
        <taxon>unclassified sequences</taxon>
        <taxon>metagenomes</taxon>
        <taxon>ecological metagenomes</taxon>
    </lineage>
</organism>
<keyword evidence="5" id="KW-0678">Repressor</keyword>
<dbReference type="GO" id="GO:0009086">
    <property type="term" value="P:methionine biosynthetic process"/>
    <property type="evidence" value="ECO:0007669"/>
    <property type="project" value="UniProtKB-KW"/>
</dbReference>
<evidence type="ECO:0000256" key="8">
    <source>
        <dbReference type="ARBA" id="ARBA00023125"/>
    </source>
</evidence>
<dbReference type="SUPFAM" id="SSF46785">
    <property type="entry name" value="Winged helix' DNA-binding domain"/>
    <property type="match status" value="1"/>
</dbReference>
<dbReference type="Gene3D" id="3.40.190.10">
    <property type="entry name" value="Periplasmic binding protein-like II"/>
    <property type="match status" value="1"/>
</dbReference>
<keyword evidence="8" id="KW-0238">DNA-binding</keyword>
<comment type="subcellular location">
    <subcellularLocation>
        <location evidence="1">Cytoplasm</location>
    </subcellularLocation>
</comment>
<dbReference type="InterPro" id="IPR000847">
    <property type="entry name" value="LysR_HTH_N"/>
</dbReference>
<keyword evidence="6" id="KW-0028">Amino-acid biosynthesis</keyword>
<dbReference type="InterPro" id="IPR036388">
    <property type="entry name" value="WH-like_DNA-bd_sf"/>
</dbReference>
<protein>
    <recommendedName>
        <fullName evidence="3">HTH-type transcriptional regulator MetR</fullName>
    </recommendedName>
</protein>
<dbReference type="Pfam" id="PF03466">
    <property type="entry name" value="LysR_substrate"/>
    <property type="match status" value="1"/>
</dbReference>
<dbReference type="InterPro" id="IPR037406">
    <property type="entry name" value="MetR_PBP2"/>
</dbReference>
<dbReference type="InterPro" id="IPR036390">
    <property type="entry name" value="WH_DNA-bd_sf"/>
</dbReference>
<evidence type="ECO:0000313" key="13">
    <source>
        <dbReference type="EMBL" id="VAX14341.1"/>
    </source>
</evidence>
<evidence type="ECO:0000256" key="7">
    <source>
        <dbReference type="ARBA" id="ARBA00023015"/>
    </source>
</evidence>
<evidence type="ECO:0000256" key="6">
    <source>
        <dbReference type="ARBA" id="ARBA00022605"/>
    </source>
</evidence>
<dbReference type="GO" id="GO:0005737">
    <property type="term" value="C:cytoplasm"/>
    <property type="evidence" value="ECO:0007669"/>
    <property type="project" value="UniProtKB-SubCell"/>
</dbReference>
<evidence type="ECO:0000256" key="4">
    <source>
        <dbReference type="ARBA" id="ARBA00022490"/>
    </source>
</evidence>
<name>A0A3B1BIM0_9ZZZZ</name>
<dbReference type="InterPro" id="IPR005119">
    <property type="entry name" value="LysR_subst-bd"/>
</dbReference>
<keyword evidence="7" id="KW-0805">Transcription regulation</keyword>
<feature type="domain" description="HTH lysR-type" evidence="12">
    <location>
        <begin position="3"/>
        <end position="60"/>
    </location>
</feature>
<dbReference type="Pfam" id="PF00126">
    <property type="entry name" value="HTH_1"/>
    <property type="match status" value="1"/>
</dbReference>
<evidence type="ECO:0000256" key="3">
    <source>
        <dbReference type="ARBA" id="ARBA00019365"/>
    </source>
</evidence>
<dbReference type="PANTHER" id="PTHR30126:SF25">
    <property type="entry name" value="HTH-TYPE TRANSCRIPTIONAL REGULATOR METR"/>
    <property type="match status" value="1"/>
</dbReference>
<reference evidence="13" key="1">
    <citation type="submission" date="2018-06" db="EMBL/GenBank/DDBJ databases">
        <authorList>
            <person name="Zhirakovskaya E."/>
        </authorList>
    </citation>
    <scope>NUCLEOTIDE SEQUENCE</scope>
</reference>
<comment type="similarity">
    <text evidence="2">Belongs to the LysR transcriptional regulatory family.</text>
</comment>
<dbReference type="PANTHER" id="PTHR30126">
    <property type="entry name" value="HTH-TYPE TRANSCRIPTIONAL REGULATOR"/>
    <property type="match status" value="1"/>
</dbReference>
<dbReference type="GO" id="GO:0000976">
    <property type="term" value="F:transcription cis-regulatory region binding"/>
    <property type="evidence" value="ECO:0007669"/>
    <property type="project" value="TreeGrafter"/>
</dbReference>
<dbReference type="EMBL" id="UOFZ01000170">
    <property type="protein sequence ID" value="VAX14341.1"/>
    <property type="molecule type" value="Genomic_DNA"/>
</dbReference>
<keyword evidence="11" id="KW-0486">Methionine biosynthesis</keyword>
<dbReference type="SUPFAM" id="SSF53850">
    <property type="entry name" value="Periplasmic binding protein-like II"/>
    <property type="match status" value="1"/>
</dbReference>
<dbReference type="PROSITE" id="PS50931">
    <property type="entry name" value="HTH_LYSR"/>
    <property type="match status" value="1"/>
</dbReference>
<dbReference type="Gene3D" id="1.10.10.10">
    <property type="entry name" value="Winged helix-like DNA-binding domain superfamily/Winged helix DNA-binding domain"/>
    <property type="match status" value="1"/>
</dbReference>
<dbReference type="AlphaFoldDB" id="A0A3B1BIM0"/>
<keyword evidence="10" id="KW-0804">Transcription</keyword>
<keyword evidence="4" id="KW-0963">Cytoplasm</keyword>
<evidence type="ECO:0000256" key="2">
    <source>
        <dbReference type="ARBA" id="ARBA00009437"/>
    </source>
</evidence>